<dbReference type="Proteomes" id="UP000789396">
    <property type="component" value="Unassembled WGS sequence"/>
</dbReference>
<proteinExistence type="predicted"/>
<evidence type="ECO:0000313" key="1">
    <source>
        <dbReference type="EMBL" id="CAG8771065.1"/>
    </source>
</evidence>
<organism evidence="1 2">
    <name type="scientific">Racocetra fulgida</name>
    <dbReference type="NCBI Taxonomy" id="60492"/>
    <lineage>
        <taxon>Eukaryota</taxon>
        <taxon>Fungi</taxon>
        <taxon>Fungi incertae sedis</taxon>
        <taxon>Mucoromycota</taxon>
        <taxon>Glomeromycotina</taxon>
        <taxon>Glomeromycetes</taxon>
        <taxon>Diversisporales</taxon>
        <taxon>Gigasporaceae</taxon>
        <taxon>Racocetra</taxon>
    </lineage>
</organism>
<evidence type="ECO:0000313" key="2">
    <source>
        <dbReference type="Proteomes" id="UP000789396"/>
    </source>
</evidence>
<reference evidence="1" key="1">
    <citation type="submission" date="2021-06" db="EMBL/GenBank/DDBJ databases">
        <authorList>
            <person name="Kallberg Y."/>
            <person name="Tangrot J."/>
            <person name="Rosling A."/>
        </authorList>
    </citation>
    <scope>NUCLEOTIDE SEQUENCE</scope>
    <source>
        <strain evidence="1">IN212</strain>
    </source>
</reference>
<protein>
    <submittedName>
        <fullName evidence="1">1300_t:CDS:1</fullName>
    </submittedName>
</protein>
<sequence>NTLSVQKTNFQNDLFLDQENDFEQQDNECNIPLVQEINFQNNLFLYQDNENNILSVQEINF</sequence>
<dbReference type="AlphaFoldDB" id="A0A9N9JA93"/>
<dbReference type="EMBL" id="CAJVPZ010046509">
    <property type="protein sequence ID" value="CAG8771065.1"/>
    <property type="molecule type" value="Genomic_DNA"/>
</dbReference>
<gene>
    <name evidence="1" type="ORF">RFULGI_LOCUS15062</name>
</gene>
<accession>A0A9N9JA93</accession>
<name>A0A9N9JA93_9GLOM</name>
<feature type="non-terminal residue" evidence="1">
    <location>
        <position position="1"/>
    </location>
</feature>
<keyword evidence="2" id="KW-1185">Reference proteome</keyword>
<comment type="caution">
    <text evidence="1">The sequence shown here is derived from an EMBL/GenBank/DDBJ whole genome shotgun (WGS) entry which is preliminary data.</text>
</comment>